<dbReference type="GO" id="GO:1901750">
    <property type="term" value="P:leukotriene D4 biosynthetic process"/>
    <property type="evidence" value="ECO:0007669"/>
    <property type="project" value="TreeGrafter"/>
</dbReference>
<keyword evidence="6" id="KW-1185">Reference proteome</keyword>
<keyword evidence="4" id="KW-0012">Acyltransferase</keyword>
<proteinExistence type="inferred from homology"/>
<feature type="binding site" evidence="3">
    <location>
        <begin position="402"/>
        <end position="404"/>
    </location>
    <ligand>
        <name>L-glutamate</name>
        <dbReference type="ChEBI" id="CHEBI:29985"/>
    </ligand>
</feature>
<dbReference type="InterPro" id="IPR043137">
    <property type="entry name" value="GGT_ssub_C"/>
</dbReference>
<dbReference type="Gene3D" id="1.10.246.130">
    <property type="match status" value="1"/>
</dbReference>
<dbReference type="EC" id="3.4.19.13" evidence="4"/>
<feature type="binding site" evidence="3">
    <location>
        <position position="464"/>
    </location>
    <ligand>
        <name>L-glutamate</name>
        <dbReference type="ChEBI" id="CHEBI:29985"/>
    </ligand>
</feature>
<sequence>MSTGKICCLVLLTLGVLAVAVTLVVILTQPRCGPQQYLHGAVAADTETCSLIGRNILKSGGTAVDAAIAGLICTSVMNPQSSGLGGGVIFTIYNASTGTVEVINARETVPRVFPHNLLSGCGPGFPIGPRWIGVPGELRGYEEAHKRHGRLPWKALFEPTIKLLSEPLVISPVLNKILHHPAFSGVGKSLCPLLCDGQRFLKLGETFQWPALQQTLRAVAEHGATVFYEGQIGEALVEDVRKAGSSLSMEDLRAYRAKVSSALNITLNNHTTVFAPGPPMGGAVLMFILKVLEVYKFHKASLATPEEKVETYHRIAEALKFGNMLRHHMSDPAFSEAQEPVETMLSDQFAGFVRQQIDTRGDHPLSHYNLLESLYNNNYKSMGTSHISVLAADGSAVSATSTINYPFGSFVYSNQTGIILNNELADFCIANRSIKPGEKPPSAMVPSILISRSGDMLVIGGAGGGWIISATTMAIINKLWLGYDLEHAISAPVMHTQGDSVLFEEPFSKEVRTGLLGRGHKEKKDKLAMNVVQGISKEGKCISAYSDKRKLGKSAGY</sequence>
<evidence type="ECO:0000256" key="2">
    <source>
        <dbReference type="PIRSR" id="PIRSR600101-1"/>
    </source>
</evidence>
<dbReference type="GO" id="GO:0005886">
    <property type="term" value="C:plasma membrane"/>
    <property type="evidence" value="ECO:0007669"/>
    <property type="project" value="TreeGrafter"/>
</dbReference>
<comment type="catalytic activity">
    <reaction evidence="4">
        <text>an S-substituted glutathione + H2O = an S-substituted L-cysteinylglycine + L-glutamate</text>
        <dbReference type="Rhea" id="RHEA:59468"/>
        <dbReference type="ChEBI" id="CHEBI:15377"/>
        <dbReference type="ChEBI" id="CHEBI:29985"/>
        <dbReference type="ChEBI" id="CHEBI:90779"/>
        <dbReference type="ChEBI" id="CHEBI:143103"/>
        <dbReference type="EC" id="3.4.19.13"/>
    </reaction>
</comment>
<comment type="similarity">
    <text evidence="1">Belongs to the gamma-glutamyltransferase family.</text>
</comment>
<evidence type="ECO:0000313" key="6">
    <source>
        <dbReference type="Proteomes" id="UP000694553"/>
    </source>
</evidence>
<dbReference type="GO" id="GO:0002951">
    <property type="term" value="F:leukotriene-C(4) hydrolase"/>
    <property type="evidence" value="ECO:0007669"/>
    <property type="project" value="TreeGrafter"/>
</dbReference>
<dbReference type="Pfam" id="PF01019">
    <property type="entry name" value="G_glu_transpept"/>
    <property type="match status" value="1"/>
</dbReference>
<dbReference type="FunFam" id="1.10.246.130:FF:000001">
    <property type="entry name" value="Gamma-glutamyltransferase 5 isoform 1"/>
    <property type="match status" value="1"/>
</dbReference>
<dbReference type="GO" id="GO:0036374">
    <property type="term" value="F:glutathione hydrolase activity"/>
    <property type="evidence" value="ECO:0007669"/>
    <property type="project" value="UniProtKB-UniRule"/>
</dbReference>
<dbReference type="InterPro" id="IPR000101">
    <property type="entry name" value="GGT_peptidase"/>
</dbReference>
<feature type="active site" description="Nucleophile" evidence="2">
    <location>
        <position position="384"/>
    </location>
</feature>
<dbReference type="SUPFAM" id="SSF56235">
    <property type="entry name" value="N-terminal nucleophile aminohydrolases (Ntn hydrolases)"/>
    <property type="match status" value="1"/>
</dbReference>
<dbReference type="PANTHER" id="PTHR11686">
    <property type="entry name" value="GAMMA GLUTAMYL TRANSPEPTIDASE"/>
    <property type="match status" value="1"/>
</dbReference>
<comment type="pathway">
    <text evidence="4">Sulfur metabolism; glutathione metabolism.</text>
</comment>
<dbReference type="GO" id="GO:0103068">
    <property type="term" value="F:leukotriene C4 gamma-glutamyl transferase activity"/>
    <property type="evidence" value="ECO:0007669"/>
    <property type="project" value="UniProtKB-EC"/>
</dbReference>
<dbReference type="AlphaFoldDB" id="A0A8C3D4D0"/>
<dbReference type="GO" id="GO:0006751">
    <property type="term" value="P:glutathione catabolic process"/>
    <property type="evidence" value="ECO:0007669"/>
    <property type="project" value="UniProtKB-UniRule"/>
</dbReference>
<reference evidence="6" key="1">
    <citation type="submission" date="2019-10" db="EMBL/GenBank/DDBJ databases">
        <title>Corvus moneduloides (New Caledonian crow) genome, bCorMon1, primary haplotype.</title>
        <authorList>
            <person name="Rutz C."/>
            <person name="Fungtammasan C."/>
            <person name="Mountcastle J."/>
            <person name="Formenti G."/>
            <person name="Chow W."/>
            <person name="Howe K."/>
            <person name="Steele M.P."/>
            <person name="Fernandes J."/>
            <person name="Gilbert M.T.P."/>
            <person name="Fedrigo O."/>
            <person name="Jarvis E.D."/>
            <person name="Gemmell N."/>
        </authorList>
    </citation>
    <scope>NUCLEOTIDE SEQUENCE [LARGE SCALE GENOMIC DNA]</scope>
</reference>
<evidence type="ECO:0000256" key="3">
    <source>
        <dbReference type="PIRSR" id="PIRSR600101-2"/>
    </source>
</evidence>
<name>A0A8C3D4D0_CORMO</name>
<feature type="binding site" evidence="3">
    <location>
        <position position="426"/>
    </location>
    <ligand>
        <name>L-glutamate</name>
        <dbReference type="ChEBI" id="CHEBI:29985"/>
    </ligand>
</feature>
<evidence type="ECO:0000313" key="5">
    <source>
        <dbReference type="Ensembl" id="ENSCMUP00000000594.2"/>
    </source>
</evidence>
<accession>A0A8U7P5K2</accession>
<dbReference type="InterPro" id="IPR029055">
    <property type="entry name" value="Ntn_hydrolases_N"/>
</dbReference>
<dbReference type="RefSeq" id="XP_031983687.1">
    <property type="nucleotide sequence ID" value="XM_032127796.1"/>
</dbReference>
<dbReference type="GeneID" id="116452911"/>
<dbReference type="EC" id="2.3.2.2" evidence="4"/>
<dbReference type="Gene3D" id="3.60.20.40">
    <property type="match status" value="1"/>
</dbReference>
<dbReference type="Ensembl" id="ENSCMUT00000000642.2">
    <property type="protein sequence ID" value="ENSCMUP00000000594.2"/>
    <property type="gene ID" value="ENSCMUG00000000437.2"/>
</dbReference>
<gene>
    <name evidence="5" type="primary">GGT5</name>
</gene>
<dbReference type="PRINTS" id="PR01210">
    <property type="entry name" value="GGTRANSPTASE"/>
</dbReference>
<reference evidence="5" key="3">
    <citation type="submission" date="2025-09" db="UniProtKB">
        <authorList>
            <consortium name="Ensembl"/>
        </authorList>
    </citation>
    <scope>IDENTIFICATION</scope>
</reference>
<dbReference type="OrthoDB" id="1081007at2759"/>
<protein>
    <recommendedName>
        <fullName evidence="4">Glutathione hydrolase</fullName>
        <ecNumber evidence="4">2.3.2.2</ecNumber>
        <ecNumber evidence="4">3.4.19.13</ecNumber>
    </recommendedName>
    <alternativeName>
        <fullName evidence="4">Gamma-glutamyltransferase</fullName>
    </alternativeName>
    <alternativeName>
        <fullName evidence="4">Gamma-glutamyltranspeptidase</fullName>
    </alternativeName>
</protein>
<comment type="catalytic activity">
    <reaction evidence="4">
        <text>glutathione + H2O = L-cysteinylglycine + L-glutamate</text>
        <dbReference type="Rhea" id="RHEA:28807"/>
        <dbReference type="ChEBI" id="CHEBI:15377"/>
        <dbReference type="ChEBI" id="CHEBI:29985"/>
        <dbReference type="ChEBI" id="CHEBI:57925"/>
        <dbReference type="ChEBI" id="CHEBI:61694"/>
        <dbReference type="EC" id="3.4.19.13"/>
    </reaction>
</comment>
<feature type="binding site" evidence="3">
    <location>
        <position position="106"/>
    </location>
    <ligand>
        <name>L-glutamate</name>
        <dbReference type="ChEBI" id="CHEBI:29985"/>
    </ligand>
</feature>
<accession>A0A8C3D4D0</accession>
<evidence type="ECO:0000256" key="4">
    <source>
        <dbReference type="RuleBase" id="RU368068"/>
    </source>
</evidence>
<comment type="subcellular location">
    <subcellularLocation>
        <location evidence="4">Membrane</location>
        <topology evidence="4">Single-pass type II membrane protein</topology>
    </subcellularLocation>
</comment>
<dbReference type="PROSITE" id="PS00462">
    <property type="entry name" value="G_GLU_TRANSPEPTIDASE"/>
    <property type="match status" value="1"/>
</dbReference>
<dbReference type="CTD" id="2687"/>
<dbReference type="Proteomes" id="UP000694553">
    <property type="component" value="Unassembled WGS sequence"/>
</dbReference>
<keyword evidence="4" id="KW-0808">Transferase</keyword>
<dbReference type="OMA" id="ICGMGPP"/>
<dbReference type="InterPro" id="IPR043138">
    <property type="entry name" value="GGT_lsub"/>
</dbReference>
<dbReference type="GO" id="GO:0006954">
    <property type="term" value="P:inflammatory response"/>
    <property type="evidence" value="ECO:0007669"/>
    <property type="project" value="TreeGrafter"/>
</dbReference>
<reference evidence="5" key="2">
    <citation type="submission" date="2025-08" db="UniProtKB">
        <authorList>
            <consortium name="Ensembl"/>
        </authorList>
    </citation>
    <scope>IDENTIFICATION</scope>
</reference>
<dbReference type="PANTHER" id="PTHR11686:SF19">
    <property type="entry name" value="GLUTATHIONE HYDROLASE 5 PROENZYME"/>
    <property type="match status" value="1"/>
</dbReference>
<comment type="function">
    <text evidence="4">Cleaves the gamma-glutamyl peptide bond of glutathione and glutathione conjugates.</text>
</comment>
<dbReference type="InterPro" id="IPR055262">
    <property type="entry name" value="GGT_CS"/>
</dbReference>
<keyword evidence="4" id="KW-0378">Hydrolase</keyword>
<comment type="catalytic activity">
    <reaction evidence="4">
        <text>an N-terminal (5-L-glutamyl)-[peptide] + an alpha-amino acid = 5-L-glutamyl amino acid + an N-terminal L-alpha-aminoacyl-[peptide]</text>
        <dbReference type="Rhea" id="RHEA:23904"/>
        <dbReference type="Rhea" id="RHEA-COMP:9780"/>
        <dbReference type="Rhea" id="RHEA-COMP:9795"/>
        <dbReference type="ChEBI" id="CHEBI:77644"/>
        <dbReference type="ChEBI" id="CHEBI:78597"/>
        <dbReference type="ChEBI" id="CHEBI:78599"/>
        <dbReference type="ChEBI" id="CHEBI:78608"/>
        <dbReference type="EC" id="2.3.2.2"/>
    </reaction>
</comment>
<organism evidence="5 6">
    <name type="scientific">Corvus moneduloides</name>
    <name type="common">New Caledonian crow</name>
    <dbReference type="NCBI Taxonomy" id="1196302"/>
    <lineage>
        <taxon>Eukaryota</taxon>
        <taxon>Metazoa</taxon>
        <taxon>Chordata</taxon>
        <taxon>Craniata</taxon>
        <taxon>Vertebrata</taxon>
        <taxon>Euteleostomi</taxon>
        <taxon>Archelosauria</taxon>
        <taxon>Archosauria</taxon>
        <taxon>Dinosauria</taxon>
        <taxon>Saurischia</taxon>
        <taxon>Theropoda</taxon>
        <taxon>Coelurosauria</taxon>
        <taxon>Aves</taxon>
        <taxon>Neognathae</taxon>
        <taxon>Neoaves</taxon>
        <taxon>Telluraves</taxon>
        <taxon>Australaves</taxon>
        <taxon>Passeriformes</taxon>
        <taxon>Corvoidea</taxon>
        <taxon>Corvidae</taxon>
        <taxon>Corvus</taxon>
    </lineage>
</organism>
<evidence type="ECO:0000256" key="1">
    <source>
        <dbReference type="ARBA" id="ARBA00009381"/>
    </source>
</evidence>